<feature type="compositionally biased region" description="Gly residues" evidence="3">
    <location>
        <begin position="149"/>
        <end position="164"/>
    </location>
</feature>
<comment type="subunit">
    <text evidence="2">Homotetramer.</text>
</comment>
<sequence>MNESHVTVVGNVATPVDYRVAASGVPVARFRLASTVRRFDQQSRSWADAFTSFFTVWAWRTLATNIASSVSRGEPVIVQGQLRVQENERDGRRYVSADLTASSVGHDLSRGTTAFVRVSAAKPGLTGVTDRNGFAPHEMAASGAAVPGMGEGAEGSVPGQGGAP</sequence>
<reference evidence="5" key="1">
    <citation type="journal article" date="2019" name="Int. J. Syst. Evol. Microbiol.">
        <title>The Global Catalogue of Microorganisms (GCM) 10K type strain sequencing project: providing services to taxonomists for standard genome sequencing and annotation.</title>
        <authorList>
            <consortium name="The Broad Institute Genomics Platform"/>
            <consortium name="The Broad Institute Genome Sequencing Center for Infectious Disease"/>
            <person name="Wu L."/>
            <person name="Ma J."/>
        </authorList>
    </citation>
    <scope>NUCLEOTIDE SEQUENCE [LARGE SCALE GENOMIC DNA]</scope>
    <source>
        <strain evidence="5">JCM 15478</strain>
    </source>
</reference>
<dbReference type="EMBL" id="BAAAPE010000013">
    <property type="protein sequence ID" value="GAA2089538.1"/>
    <property type="molecule type" value="Genomic_DNA"/>
</dbReference>
<evidence type="ECO:0000256" key="1">
    <source>
        <dbReference type="ARBA" id="ARBA00023125"/>
    </source>
</evidence>
<evidence type="ECO:0000256" key="3">
    <source>
        <dbReference type="SAM" id="MobiDB-lite"/>
    </source>
</evidence>
<dbReference type="Proteomes" id="UP001500016">
    <property type="component" value="Unassembled WGS sequence"/>
</dbReference>
<proteinExistence type="inferred from homology"/>
<dbReference type="InterPro" id="IPR000424">
    <property type="entry name" value="Primosome_PriB/ssb"/>
</dbReference>
<dbReference type="HAMAP" id="MF_00984">
    <property type="entry name" value="SSB"/>
    <property type="match status" value="1"/>
</dbReference>
<protein>
    <recommendedName>
        <fullName evidence="2">Single-stranded DNA-binding protein</fullName>
        <shortName evidence="2">SSB</shortName>
    </recommendedName>
</protein>
<dbReference type="InterPro" id="IPR011344">
    <property type="entry name" value="ssDNA-bd"/>
</dbReference>
<feature type="region of interest" description="Disordered" evidence="3">
    <location>
        <begin position="144"/>
        <end position="164"/>
    </location>
</feature>
<accession>A0ABP5HXZ9</accession>
<comment type="caution">
    <text evidence="2">Lacks conserved residue(s) required for the propagation of feature annotation.</text>
</comment>
<name>A0ABP5HXZ9_9ACTN</name>
<dbReference type="InterPro" id="IPR012340">
    <property type="entry name" value="NA-bd_OB-fold"/>
</dbReference>
<keyword evidence="5" id="KW-1185">Reference proteome</keyword>
<gene>
    <name evidence="4" type="ORF">GCM10009801_53910</name>
</gene>
<dbReference type="SUPFAM" id="SSF50249">
    <property type="entry name" value="Nucleic acid-binding proteins"/>
    <property type="match status" value="1"/>
</dbReference>
<keyword evidence="1 2" id="KW-0238">DNA-binding</keyword>
<organism evidence="4 5">
    <name type="scientific">Streptomyces albiaxialis</name>
    <dbReference type="NCBI Taxonomy" id="329523"/>
    <lineage>
        <taxon>Bacteria</taxon>
        <taxon>Bacillati</taxon>
        <taxon>Actinomycetota</taxon>
        <taxon>Actinomycetes</taxon>
        <taxon>Kitasatosporales</taxon>
        <taxon>Streptomycetaceae</taxon>
        <taxon>Streptomyces</taxon>
    </lineage>
</organism>
<evidence type="ECO:0000256" key="2">
    <source>
        <dbReference type="HAMAP-Rule" id="MF_00984"/>
    </source>
</evidence>
<dbReference type="CDD" id="cd04496">
    <property type="entry name" value="SSB_OBF"/>
    <property type="match status" value="1"/>
</dbReference>
<evidence type="ECO:0000313" key="5">
    <source>
        <dbReference type="Proteomes" id="UP001500016"/>
    </source>
</evidence>
<evidence type="ECO:0000313" key="4">
    <source>
        <dbReference type="EMBL" id="GAA2089538.1"/>
    </source>
</evidence>
<dbReference type="PROSITE" id="PS50935">
    <property type="entry name" value="SSB"/>
    <property type="match status" value="1"/>
</dbReference>
<dbReference type="Gene3D" id="2.40.50.140">
    <property type="entry name" value="Nucleic acid-binding proteins"/>
    <property type="match status" value="1"/>
</dbReference>
<dbReference type="RefSeq" id="WP_344531881.1">
    <property type="nucleotide sequence ID" value="NZ_BAAAPE010000013.1"/>
</dbReference>
<comment type="caution">
    <text evidence="4">The sequence shown here is derived from an EMBL/GenBank/DDBJ whole genome shotgun (WGS) entry which is preliminary data.</text>
</comment>
<dbReference type="Pfam" id="PF00436">
    <property type="entry name" value="SSB"/>
    <property type="match status" value="1"/>
</dbReference>